<evidence type="ECO:0000313" key="1">
    <source>
        <dbReference type="EMBL" id="NMC63365.1"/>
    </source>
</evidence>
<dbReference type="Gene3D" id="1.10.287.110">
    <property type="entry name" value="DnaJ domain"/>
    <property type="match status" value="1"/>
</dbReference>
<organism evidence="1 2">
    <name type="scientific">SAR324 cluster bacterium</name>
    <dbReference type="NCBI Taxonomy" id="2024889"/>
    <lineage>
        <taxon>Bacteria</taxon>
        <taxon>Deltaproteobacteria</taxon>
        <taxon>SAR324 cluster</taxon>
    </lineage>
</organism>
<sequence>MKYHPDRTIGLNAEMQKAASNRFCKIREVYERVLGDAG</sequence>
<dbReference type="EMBL" id="JAAZON010000423">
    <property type="protein sequence ID" value="NMC63365.1"/>
    <property type="molecule type" value="Genomic_DNA"/>
</dbReference>
<comment type="caution">
    <text evidence="1">The sequence shown here is derived from an EMBL/GenBank/DDBJ whole genome shotgun (WGS) entry which is preliminary data.</text>
</comment>
<gene>
    <name evidence="1" type="ORF">GYA55_09390</name>
</gene>
<dbReference type="AlphaFoldDB" id="A0A7X9FS83"/>
<evidence type="ECO:0000313" key="2">
    <source>
        <dbReference type="Proteomes" id="UP000524246"/>
    </source>
</evidence>
<dbReference type="SUPFAM" id="SSF46565">
    <property type="entry name" value="Chaperone J-domain"/>
    <property type="match status" value="1"/>
</dbReference>
<name>A0A7X9FS83_9DELT</name>
<dbReference type="Proteomes" id="UP000524246">
    <property type="component" value="Unassembled WGS sequence"/>
</dbReference>
<evidence type="ECO:0008006" key="3">
    <source>
        <dbReference type="Google" id="ProtNLM"/>
    </source>
</evidence>
<proteinExistence type="predicted"/>
<dbReference type="InterPro" id="IPR036869">
    <property type="entry name" value="J_dom_sf"/>
</dbReference>
<accession>A0A7X9FS83</accession>
<reference evidence="1 2" key="1">
    <citation type="journal article" date="2020" name="Biotechnol. Biofuels">
        <title>New insights from the biogas microbiome by comprehensive genome-resolved metagenomics of nearly 1600 species originating from multiple anaerobic digesters.</title>
        <authorList>
            <person name="Campanaro S."/>
            <person name="Treu L."/>
            <person name="Rodriguez-R L.M."/>
            <person name="Kovalovszki A."/>
            <person name="Ziels R.M."/>
            <person name="Maus I."/>
            <person name="Zhu X."/>
            <person name="Kougias P.G."/>
            <person name="Basile A."/>
            <person name="Luo G."/>
            <person name="Schluter A."/>
            <person name="Konstantinidis K.T."/>
            <person name="Angelidaki I."/>
        </authorList>
    </citation>
    <scope>NUCLEOTIDE SEQUENCE [LARGE SCALE GENOMIC DNA]</scope>
    <source>
        <strain evidence="1">AS27yjCOA_65</strain>
    </source>
</reference>
<protein>
    <recommendedName>
        <fullName evidence="3">J domain-containing protein</fullName>
    </recommendedName>
</protein>